<organism evidence="1 2">
    <name type="scientific">Acinetobacter vivianii</name>
    <dbReference type="NCBI Taxonomy" id="1776742"/>
    <lineage>
        <taxon>Bacteria</taxon>
        <taxon>Pseudomonadati</taxon>
        <taxon>Pseudomonadota</taxon>
        <taxon>Gammaproteobacteria</taxon>
        <taxon>Moraxellales</taxon>
        <taxon>Moraxellaceae</taxon>
        <taxon>Acinetobacter</taxon>
    </lineage>
</organism>
<evidence type="ECO:0000313" key="2">
    <source>
        <dbReference type="Proteomes" id="UP000013173"/>
    </source>
</evidence>
<accession>N9Q4J0</accession>
<comment type="caution">
    <text evidence="1">The sequence shown here is derived from an EMBL/GenBank/DDBJ whole genome shotgun (WGS) entry which is preliminary data.</text>
</comment>
<evidence type="ECO:0000313" key="1">
    <source>
        <dbReference type="EMBL" id="ENX24876.1"/>
    </source>
</evidence>
<dbReference type="PATRIC" id="fig|1217706.3.peg.18"/>
<dbReference type="GeneID" id="303685470"/>
<proteinExistence type="predicted"/>
<name>N9Q4J0_9GAMM</name>
<dbReference type="InterPro" id="IPR046507">
    <property type="entry name" value="DUF6685"/>
</dbReference>
<reference evidence="1 2" key="1">
    <citation type="submission" date="2013-02" db="EMBL/GenBank/DDBJ databases">
        <title>The Genome Sequence of Acinetobacter sp. NIPH 2168.</title>
        <authorList>
            <consortium name="The Broad Institute Genome Sequencing Platform"/>
            <consortium name="The Broad Institute Genome Sequencing Center for Infectious Disease"/>
            <person name="Cerqueira G."/>
            <person name="Feldgarden M."/>
            <person name="Courvalin P."/>
            <person name="Perichon B."/>
            <person name="Grillot-Courvalin C."/>
            <person name="Clermont D."/>
            <person name="Rocha E."/>
            <person name="Yoon E.-J."/>
            <person name="Nemec A."/>
            <person name="Walker B."/>
            <person name="Young S.K."/>
            <person name="Zeng Q."/>
            <person name="Gargeya S."/>
            <person name="Fitzgerald M."/>
            <person name="Haas B."/>
            <person name="Abouelleil A."/>
            <person name="Alvarado L."/>
            <person name="Arachchi H.M."/>
            <person name="Berlin A.M."/>
            <person name="Chapman S.B."/>
            <person name="Dewar J."/>
            <person name="Goldberg J."/>
            <person name="Griggs A."/>
            <person name="Gujja S."/>
            <person name="Hansen M."/>
            <person name="Howarth C."/>
            <person name="Imamovic A."/>
            <person name="Larimer J."/>
            <person name="McCowan C."/>
            <person name="Murphy C."/>
            <person name="Neiman D."/>
            <person name="Pearson M."/>
            <person name="Priest M."/>
            <person name="Roberts A."/>
            <person name="Saif S."/>
            <person name="Shea T."/>
            <person name="Sisk P."/>
            <person name="Sykes S."/>
            <person name="Wortman J."/>
            <person name="Nusbaum C."/>
            <person name="Birren B."/>
        </authorList>
    </citation>
    <scope>NUCLEOTIDE SEQUENCE [LARGE SCALE GENOMIC DNA]</scope>
    <source>
        <strain evidence="1 2">NIPH 2168</strain>
    </source>
</reference>
<sequence>MFNIQFFKQDEEQTAYKNKELEQALYSYEQNKIYWLNKNSIRASSIAQLDRLHEILNGYYKDIWGNYNIEDIQELSHYLKSIFIKKTIKAHTIDISDINGFSASKSPLNDFINMTHFVEQRCLKYFEVTEDYLEKNLAWKEIKIINQKHTSDHFRMHGWSDKLFLINDGGSHHLASAQYIASRLNTQVSITGRLDLISLDRTGLNNFLKIYSSILIPRSDFSYLYEKFDLSEYKILFYTSNFLPAESILLIYKHGELSDSLDAQLKSLFTDFNIELIKFYEYQKYNQRFQNYHSHINTLNDL</sequence>
<gene>
    <name evidence="1" type="ORF">F892_00026</name>
</gene>
<dbReference type="Proteomes" id="UP000013173">
    <property type="component" value="Unassembled WGS sequence"/>
</dbReference>
<dbReference type="AlphaFoldDB" id="N9Q4J0"/>
<dbReference type="HOGENOM" id="CLU_920185_0_0_6"/>
<keyword evidence="2" id="KW-1185">Reference proteome</keyword>
<dbReference type="RefSeq" id="WP_005254890.1">
    <property type="nucleotide sequence ID" value="NZ_BMDR01000015.1"/>
</dbReference>
<dbReference type="EMBL" id="APRW01000001">
    <property type="protein sequence ID" value="ENX24876.1"/>
    <property type="molecule type" value="Genomic_DNA"/>
</dbReference>
<protein>
    <submittedName>
        <fullName evidence="1">Uncharacterized protein</fullName>
    </submittedName>
</protein>
<dbReference type="Pfam" id="PF20390">
    <property type="entry name" value="DUF6685"/>
    <property type="match status" value="1"/>
</dbReference>
<dbReference type="OrthoDB" id="9157053at2"/>